<dbReference type="PROSITE" id="PS51707">
    <property type="entry name" value="CYTH"/>
    <property type="match status" value="1"/>
</dbReference>
<dbReference type="Proteomes" id="UP000183920">
    <property type="component" value="Unassembled WGS sequence"/>
</dbReference>
<gene>
    <name evidence="2" type="ORF">BN1804_02528</name>
</gene>
<dbReference type="Gene3D" id="2.40.320.10">
    <property type="entry name" value="Hypothetical Protein Pfu-838710-001"/>
    <property type="match status" value="1"/>
</dbReference>
<evidence type="ECO:0000313" key="2">
    <source>
        <dbReference type="EMBL" id="CRL63538.1"/>
    </source>
</evidence>
<dbReference type="InterPro" id="IPR039013">
    <property type="entry name" value="YgiF"/>
</dbReference>
<dbReference type="GO" id="GO:0046872">
    <property type="term" value="F:metal ion binding"/>
    <property type="evidence" value="ECO:0007669"/>
    <property type="project" value="TreeGrafter"/>
</dbReference>
<dbReference type="Pfam" id="PF01928">
    <property type="entry name" value="CYTH"/>
    <property type="match status" value="1"/>
</dbReference>
<dbReference type="PANTHER" id="PTHR39569">
    <property type="entry name" value="INORGANIC TRIPHOSPHATASE"/>
    <property type="match status" value="1"/>
</dbReference>
<dbReference type="InterPro" id="IPR033469">
    <property type="entry name" value="CYTH-like_dom_sf"/>
</dbReference>
<evidence type="ECO:0000313" key="3">
    <source>
        <dbReference type="Proteomes" id="UP000183920"/>
    </source>
</evidence>
<dbReference type="CDD" id="cd07756">
    <property type="entry name" value="CYTH-like_Pase_CHAD"/>
    <property type="match status" value="1"/>
</dbReference>
<dbReference type="EMBL" id="CVRY01000005">
    <property type="protein sequence ID" value="CRL63538.1"/>
    <property type="molecule type" value="Genomic_DNA"/>
</dbReference>
<feature type="domain" description="CYTH" evidence="1">
    <location>
        <begin position="3"/>
        <end position="203"/>
    </location>
</feature>
<dbReference type="GO" id="GO:0050355">
    <property type="term" value="F:inorganic triphosphate phosphatase activity"/>
    <property type="evidence" value="ECO:0007669"/>
    <property type="project" value="InterPro"/>
</dbReference>
<name>A0A0G4QCB7_9GAMM</name>
<dbReference type="SUPFAM" id="SSF55154">
    <property type="entry name" value="CYTH-like phosphatases"/>
    <property type="match status" value="1"/>
</dbReference>
<reference evidence="3" key="1">
    <citation type="submission" date="2015-06" db="EMBL/GenBank/DDBJ databases">
        <authorList>
            <person name="Urmite Genomes"/>
        </authorList>
    </citation>
    <scope>NUCLEOTIDE SEQUENCE [LARGE SCALE GENOMIC DNA]</scope>
    <source>
        <strain evidence="3">CSUR P1867</strain>
    </source>
</reference>
<evidence type="ECO:0000259" key="1">
    <source>
        <dbReference type="PROSITE" id="PS51707"/>
    </source>
</evidence>
<proteinExistence type="predicted"/>
<dbReference type="SMART" id="SM01118">
    <property type="entry name" value="CYTH"/>
    <property type="match status" value="1"/>
</dbReference>
<dbReference type="PANTHER" id="PTHR39569:SF1">
    <property type="entry name" value="INORGANIC TRIPHOSPHATASE"/>
    <property type="match status" value="1"/>
</dbReference>
<accession>A0A0G4QCB7</accession>
<dbReference type="AlphaFoldDB" id="A0A0G4QCB7"/>
<sequence>MSQLETELKMSAIPAAIPHIIQRILTLPHQHAAPKKLTNLYFETTDNQIRRWDMGLRIRGVDERYEMTIKTAGKVVAGLHQRPEYNVELTQPKLDLARFPAEIWPEKTDLTLLESQLNVLFHTDFYREIWLVEYQDSQIEVVLDQGAIRTEQYELPIEEFELELKKGKVSDVIALATYLGEKGGLRLASRSKAARGYYLAKDKPALSLSIVNLSPSDTTAQQLTKWLSAIQALEEAIFANPTPPTMTMPAILALFSDWCKKQSDLPEFMQQSLNAISPLTFTTATDYYHVLWLNFKLSSTSWLLSIA</sequence>
<dbReference type="InterPro" id="IPR023577">
    <property type="entry name" value="CYTH_domain"/>
</dbReference>
<dbReference type="RefSeq" id="WP_072064314.1">
    <property type="nucleotide sequence ID" value="NZ_CVRY01000005.1"/>
</dbReference>
<protein>
    <submittedName>
        <fullName evidence="2">CYTH domain protein</fullName>
    </submittedName>
</protein>
<organism evidence="2 3">
    <name type="scientific">Proteus penneri</name>
    <dbReference type="NCBI Taxonomy" id="102862"/>
    <lineage>
        <taxon>Bacteria</taxon>
        <taxon>Pseudomonadati</taxon>
        <taxon>Pseudomonadota</taxon>
        <taxon>Gammaproteobacteria</taxon>
        <taxon>Enterobacterales</taxon>
        <taxon>Morganellaceae</taxon>
        <taxon>Proteus</taxon>
    </lineage>
</organism>